<keyword evidence="2" id="KW-1133">Transmembrane helix</keyword>
<evidence type="ECO:0000313" key="4">
    <source>
        <dbReference type="Proteomes" id="UP000319213"/>
    </source>
</evidence>
<feature type="transmembrane region" description="Helical" evidence="2">
    <location>
        <begin position="224"/>
        <end position="245"/>
    </location>
</feature>
<accession>A0A543J1A4</accession>
<sequence length="438" mass="46023">MRRHRGVTREELNQSAAVAVAVLLGIGLVTAWNVLIPGVAAWENTVVAVVGSLRHTGPVAAAFAAWVALRVRRARRRRAPAPGPWRALRVPLAVLAVVVGAFGATVVVLALRTAVSDQAGRLPPSGLLAGAAGLAFFVALGWIAGWALPRGITPIAVLAAGYAISHWTEHGPDWAGRLGPSIREPYDLFGALDPELFTGQALWLTGAGAALLLGWSAVVSRRVLPAAAAVVALVAAGAGVARLLAPAARAQAAGPVAYACQEWPITVCVHPGMRAGLDELSARFIGLASRVAGTPAAFSRVEQHSRRHHPELPAGTVAIHVDDLRPGYADRAVAEFTERLAPRCAEPAGGYREIVMGWLRGGPIPAGPLPEHRRAAAWFSGLTEAQRRDWLQLFYTDFARCGLTVNHFADTTPPSGPATLATHDVYPVNPSPGHVSAR</sequence>
<feature type="transmembrane region" description="Helical" evidence="2">
    <location>
        <begin position="12"/>
        <end position="34"/>
    </location>
</feature>
<comment type="caution">
    <text evidence="3">The sequence shown here is derived from an EMBL/GenBank/DDBJ whole genome shotgun (WGS) entry which is preliminary data.</text>
</comment>
<dbReference type="Proteomes" id="UP000319213">
    <property type="component" value="Unassembled WGS sequence"/>
</dbReference>
<organism evidence="3 4">
    <name type="scientific">Thermopolyspora flexuosa</name>
    <dbReference type="NCBI Taxonomy" id="103836"/>
    <lineage>
        <taxon>Bacteria</taxon>
        <taxon>Bacillati</taxon>
        <taxon>Actinomycetota</taxon>
        <taxon>Actinomycetes</taxon>
        <taxon>Streptosporangiales</taxon>
        <taxon>Streptosporangiaceae</taxon>
        <taxon>Thermopolyspora</taxon>
    </lineage>
</organism>
<dbReference type="RefSeq" id="WP_142260469.1">
    <property type="nucleotide sequence ID" value="NZ_BMPV01000005.1"/>
</dbReference>
<feature type="transmembrane region" description="Helical" evidence="2">
    <location>
        <begin position="46"/>
        <end position="69"/>
    </location>
</feature>
<evidence type="ECO:0000256" key="1">
    <source>
        <dbReference type="SAM" id="MobiDB-lite"/>
    </source>
</evidence>
<dbReference type="OrthoDB" id="3543885at2"/>
<reference evidence="3 4" key="1">
    <citation type="submission" date="2019-06" db="EMBL/GenBank/DDBJ databases">
        <title>Sequencing the genomes of 1000 actinobacteria strains.</title>
        <authorList>
            <person name="Klenk H.-P."/>
        </authorList>
    </citation>
    <scope>NUCLEOTIDE SEQUENCE [LARGE SCALE GENOMIC DNA]</scope>
    <source>
        <strain evidence="3 4">DSM 43186</strain>
    </source>
</reference>
<proteinExistence type="predicted"/>
<feature type="transmembrane region" description="Helical" evidence="2">
    <location>
        <begin position="127"/>
        <end position="148"/>
    </location>
</feature>
<feature type="transmembrane region" description="Helical" evidence="2">
    <location>
        <begin position="90"/>
        <end position="115"/>
    </location>
</feature>
<keyword evidence="2" id="KW-0812">Transmembrane</keyword>
<name>A0A543J1A4_9ACTN</name>
<keyword evidence="2" id="KW-0472">Membrane</keyword>
<keyword evidence="4" id="KW-1185">Reference proteome</keyword>
<feature type="region of interest" description="Disordered" evidence="1">
    <location>
        <begin position="415"/>
        <end position="438"/>
    </location>
</feature>
<evidence type="ECO:0000256" key="2">
    <source>
        <dbReference type="SAM" id="Phobius"/>
    </source>
</evidence>
<evidence type="ECO:0000313" key="3">
    <source>
        <dbReference type="EMBL" id="TQM76611.1"/>
    </source>
</evidence>
<feature type="transmembrane region" description="Helical" evidence="2">
    <location>
        <begin position="201"/>
        <end position="218"/>
    </location>
</feature>
<gene>
    <name evidence="3" type="ORF">FHX40_3356</name>
</gene>
<dbReference type="AlphaFoldDB" id="A0A543J1A4"/>
<dbReference type="EMBL" id="VFPQ01000001">
    <property type="protein sequence ID" value="TQM76611.1"/>
    <property type="molecule type" value="Genomic_DNA"/>
</dbReference>
<protein>
    <submittedName>
        <fullName evidence="3">Uncharacterized protein</fullName>
    </submittedName>
</protein>